<protein>
    <submittedName>
        <fullName evidence="1">Uncharacterized protein</fullName>
    </submittedName>
</protein>
<organism evidence="1 2">
    <name type="scientific">Oryzias melastigma</name>
    <name type="common">Marine medaka</name>
    <dbReference type="NCBI Taxonomy" id="30732"/>
    <lineage>
        <taxon>Eukaryota</taxon>
        <taxon>Metazoa</taxon>
        <taxon>Chordata</taxon>
        <taxon>Craniata</taxon>
        <taxon>Vertebrata</taxon>
        <taxon>Euteleostomi</taxon>
        <taxon>Actinopterygii</taxon>
        <taxon>Neopterygii</taxon>
        <taxon>Teleostei</taxon>
        <taxon>Neoteleostei</taxon>
        <taxon>Acanthomorphata</taxon>
        <taxon>Ovalentaria</taxon>
        <taxon>Atherinomorphae</taxon>
        <taxon>Beloniformes</taxon>
        <taxon>Adrianichthyidae</taxon>
        <taxon>Oryziinae</taxon>
        <taxon>Oryzias</taxon>
    </lineage>
</organism>
<accession>A0A834CCX8</accession>
<reference evidence="1" key="1">
    <citation type="journal article" name="BMC Genomics">
        <title>Long-read sequencing and de novo genome assembly of marine medaka (Oryzias melastigma).</title>
        <authorList>
            <person name="Liang P."/>
            <person name="Saqib H.S.A."/>
            <person name="Ni X."/>
            <person name="Shen Y."/>
        </authorList>
    </citation>
    <scope>NUCLEOTIDE SEQUENCE</scope>
    <source>
        <strain evidence="1">Bigg-433</strain>
    </source>
</reference>
<gene>
    <name evidence="1" type="ORF">FQA47_024157</name>
</gene>
<evidence type="ECO:0000313" key="1">
    <source>
        <dbReference type="EMBL" id="KAF6726288.1"/>
    </source>
</evidence>
<dbReference type="AlphaFoldDB" id="A0A834CCX8"/>
<evidence type="ECO:0000313" key="2">
    <source>
        <dbReference type="Proteomes" id="UP000646548"/>
    </source>
</evidence>
<comment type="caution">
    <text evidence="1">The sequence shown here is derived from an EMBL/GenBank/DDBJ whole genome shotgun (WGS) entry which is preliminary data.</text>
</comment>
<dbReference type="EMBL" id="WKFB01000337">
    <property type="protein sequence ID" value="KAF6726288.1"/>
    <property type="molecule type" value="Genomic_DNA"/>
</dbReference>
<dbReference type="Proteomes" id="UP000646548">
    <property type="component" value="Unassembled WGS sequence"/>
</dbReference>
<name>A0A834CCX8_ORYME</name>
<proteinExistence type="predicted"/>
<sequence length="170" mass="18520">MRQNMLLDAVEQCGGGVASLRNQVDDLAQGGCQLCSLVSACRVQVEEVNTTLHRGLTELQREEADREERINATLQTILGRCEEDAKPRGPQEAESMMGNPVTPRPGSLGVAFSSGVKPFLSARKEQEVTSTMDMASMERALVAIATELQKVHLQLSRVIQQAGTLRKDKA</sequence>